<dbReference type="Proteomes" id="UP001392437">
    <property type="component" value="Unassembled WGS sequence"/>
</dbReference>
<name>A0AAW0QIF8_9PEZI</name>
<dbReference type="AlphaFoldDB" id="A0AAW0QIF8"/>
<dbReference type="EMBL" id="JAQQWP010000009">
    <property type="protein sequence ID" value="KAK8101501.1"/>
    <property type="molecule type" value="Genomic_DNA"/>
</dbReference>
<evidence type="ECO:0000313" key="2">
    <source>
        <dbReference type="Proteomes" id="UP001392437"/>
    </source>
</evidence>
<protein>
    <submittedName>
        <fullName evidence="1">Uncharacterized protein</fullName>
    </submittedName>
</protein>
<keyword evidence="2" id="KW-1185">Reference proteome</keyword>
<reference evidence="1 2" key="1">
    <citation type="submission" date="2023-01" db="EMBL/GenBank/DDBJ databases">
        <title>Analysis of 21 Apiospora genomes using comparative genomics revels a genus with tremendous synthesis potential of carbohydrate active enzymes and secondary metabolites.</title>
        <authorList>
            <person name="Sorensen T."/>
        </authorList>
    </citation>
    <scope>NUCLEOTIDE SEQUENCE [LARGE SCALE GENOMIC DNA]</scope>
    <source>
        <strain evidence="1 2">CBS 117206</strain>
    </source>
</reference>
<organism evidence="1 2">
    <name type="scientific">Apiospora kogelbergensis</name>
    <dbReference type="NCBI Taxonomy" id="1337665"/>
    <lineage>
        <taxon>Eukaryota</taxon>
        <taxon>Fungi</taxon>
        <taxon>Dikarya</taxon>
        <taxon>Ascomycota</taxon>
        <taxon>Pezizomycotina</taxon>
        <taxon>Sordariomycetes</taxon>
        <taxon>Xylariomycetidae</taxon>
        <taxon>Amphisphaeriales</taxon>
        <taxon>Apiosporaceae</taxon>
        <taxon>Apiospora</taxon>
    </lineage>
</organism>
<comment type="caution">
    <text evidence="1">The sequence shown here is derived from an EMBL/GenBank/DDBJ whole genome shotgun (WGS) entry which is preliminary data.</text>
</comment>
<accession>A0AAW0QIF8</accession>
<proteinExistence type="predicted"/>
<evidence type="ECO:0000313" key="1">
    <source>
        <dbReference type="EMBL" id="KAK8101501.1"/>
    </source>
</evidence>
<sequence length="196" mass="22726">MATLAHHQFRKVTINAVQNFHDLRQFEMTMLGYLRESLRELVLVLPDPFYDMNRCNYVIRRLFEILSTWGPHNHGDHAWRPYIDLEIFLEDNSGGRGNFYVTMEAARPFAAVPDARSLRPGPHPFAKVHVVKSVLFGRGRRLLMVDAWRAQMCPYLADGLLGVNRHTFLVGDLTQQLPVNTWLHNWFARRGVDSRG</sequence>
<gene>
    <name evidence="1" type="ORF">PG999_011875</name>
</gene>